<evidence type="ECO:0000256" key="2">
    <source>
        <dbReference type="ARBA" id="ARBA00019014"/>
    </source>
</evidence>
<dbReference type="SUPFAM" id="SSF110395">
    <property type="entry name" value="CutC-like"/>
    <property type="match status" value="1"/>
</dbReference>
<dbReference type="PANTHER" id="PTHR12598:SF0">
    <property type="entry name" value="COPPER HOMEOSTASIS PROTEIN CUTC HOMOLOG"/>
    <property type="match status" value="1"/>
</dbReference>
<sequence>MIQIEICVEEATDSRLAAEAGADRIELCRELWCGGLTPTDEDLRVALEGAPAGGIRILVRERPEGFALTTDEVDGLVERIEHLRHLSETAEVPVGFVVGSITAEEGGEIDLEAARRFRVAAGDRPLVFHRAFDEVADQHRALDQLIELGYTGVLTTGGHQVADPESLRALVKQADGRIAIIASGGVRAHNVVEILQQTGAPEVHMRAPLPDSTKSDPQLMQEIVGRVRAEL</sequence>
<protein>
    <recommendedName>
        <fullName evidence="2">Copper homeostasis protein cutC homolog</fullName>
    </recommendedName>
</protein>
<dbReference type="Pfam" id="PF03932">
    <property type="entry name" value="CutC"/>
    <property type="match status" value="1"/>
</dbReference>
<evidence type="ECO:0000313" key="3">
    <source>
        <dbReference type="EMBL" id="XBW08361.1"/>
    </source>
</evidence>
<proteinExistence type="inferred from homology"/>
<evidence type="ECO:0000256" key="1">
    <source>
        <dbReference type="ARBA" id="ARBA00007768"/>
    </source>
</evidence>
<dbReference type="AlphaFoldDB" id="A0AAU7V7W0"/>
<dbReference type="InterPro" id="IPR005627">
    <property type="entry name" value="CutC-like"/>
</dbReference>
<dbReference type="InterPro" id="IPR036822">
    <property type="entry name" value="CutC-like_dom_sf"/>
</dbReference>
<dbReference type="PANTHER" id="PTHR12598">
    <property type="entry name" value="COPPER HOMEOSTASIS PROTEIN CUTC"/>
    <property type="match status" value="1"/>
</dbReference>
<dbReference type="Gene3D" id="3.20.20.380">
    <property type="entry name" value="Copper homeostasis (CutC) domain"/>
    <property type="match status" value="1"/>
</dbReference>
<accession>A0AAU7V7W0</accession>
<name>A0AAU7V7W0_9ACTO</name>
<organism evidence="3">
    <name type="scientific">Scrofimicrobium appendicitidis</name>
    <dbReference type="NCBI Taxonomy" id="3079930"/>
    <lineage>
        <taxon>Bacteria</taxon>
        <taxon>Bacillati</taxon>
        <taxon>Actinomycetota</taxon>
        <taxon>Actinomycetes</taxon>
        <taxon>Actinomycetales</taxon>
        <taxon>Actinomycetaceae</taxon>
        <taxon>Scrofimicrobium</taxon>
    </lineage>
</organism>
<dbReference type="GO" id="GO:0005507">
    <property type="term" value="F:copper ion binding"/>
    <property type="evidence" value="ECO:0007669"/>
    <property type="project" value="TreeGrafter"/>
</dbReference>
<comment type="similarity">
    <text evidence="1">Belongs to the CutC family.</text>
</comment>
<dbReference type="RefSeq" id="WP_350258560.1">
    <property type="nucleotide sequence ID" value="NZ_CP138335.1"/>
</dbReference>
<gene>
    <name evidence="3" type="ORF">SAC06_02060</name>
</gene>
<reference evidence="3" key="1">
    <citation type="submission" date="2023-11" db="EMBL/GenBank/DDBJ databases">
        <title>Scrofimicrobium hongkongense sp. nov., isolated from a patient with peritonitis.</title>
        <authorList>
            <person name="Lao H.Y."/>
            <person name="Wong A.Y.P."/>
            <person name="Ng T.L."/>
            <person name="Wong R.Y.L."/>
            <person name="Yau M.C.Y."/>
            <person name="Lam J.Y.W."/>
            <person name="Siu G.K.H."/>
        </authorList>
    </citation>
    <scope>NUCLEOTIDE SEQUENCE</scope>
    <source>
        <strain evidence="3">R131</strain>
    </source>
</reference>
<dbReference type="KEGG" id="sapp:SAC06_02060"/>
<dbReference type="EMBL" id="CP138335">
    <property type="protein sequence ID" value="XBW08361.1"/>
    <property type="molecule type" value="Genomic_DNA"/>
</dbReference>